<dbReference type="HAMAP" id="MF_00735">
    <property type="entry name" value="Methyltr_PrmA"/>
    <property type="match status" value="1"/>
</dbReference>
<comment type="function">
    <text evidence="6">Methylates ribosomal protein L11.</text>
</comment>
<evidence type="ECO:0000256" key="4">
    <source>
        <dbReference type="ARBA" id="ARBA00022679"/>
    </source>
</evidence>
<dbReference type="RefSeq" id="WP_078807872.1">
    <property type="nucleotide sequence ID" value="NZ_FUXI01000023.1"/>
</dbReference>
<keyword evidence="4 6" id="KW-0808">Transferase</keyword>
<dbReference type="CDD" id="cd02440">
    <property type="entry name" value="AdoMet_MTases"/>
    <property type="match status" value="1"/>
</dbReference>
<reference evidence="7 8" key="1">
    <citation type="submission" date="2017-02" db="EMBL/GenBank/DDBJ databases">
        <authorList>
            <person name="Peterson S.W."/>
        </authorList>
    </citation>
    <scope>NUCLEOTIDE SEQUENCE [LARGE SCALE GENOMIC DNA]</scope>
    <source>
        <strain evidence="7 8">ATCC BAA-1030</strain>
    </source>
</reference>
<dbReference type="PANTHER" id="PTHR43648">
    <property type="entry name" value="ELECTRON TRANSFER FLAVOPROTEIN BETA SUBUNIT LYSINE METHYLTRANSFERASE"/>
    <property type="match status" value="1"/>
</dbReference>
<dbReference type="PANTHER" id="PTHR43648:SF1">
    <property type="entry name" value="ELECTRON TRANSFER FLAVOPROTEIN BETA SUBUNIT LYSINE METHYLTRANSFERASE"/>
    <property type="match status" value="1"/>
</dbReference>
<sequence length="322" mass="35684">MEWTEVKVIATSEAVEAISNILIENGASGVAIEDDLDIAHYEVDEFGEILDKEKLMRHNEDVNITAYFPEVMNVIELLPEIKSRISQLTEFGLDIGKNEVVLQAIEEEGWADAWKKYYAPKRLTRFLTVVPSWVNYEKEVEDEQLIFLDPGMAFGTGTHPTTRLSLQALESVLRKGEVVLDVGVGSGVLSIAASLLGAKEIFAYDLDEVAVNRAKENFALNPKCENIHVDKGNLLQGVTQKADVIVANILADILILMTKDAYRLLDENGKLILSGIISEKLSMVREEFETVGFVIEQVLTSGEWNALVLSKNKDEQNGMVGG</sequence>
<dbReference type="NCBIfam" id="TIGR00406">
    <property type="entry name" value="prmA"/>
    <property type="match status" value="1"/>
</dbReference>
<dbReference type="InterPro" id="IPR004498">
    <property type="entry name" value="Ribosomal_PrmA_MeTrfase"/>
</dbReference>
<keyword evidence="7" id="KW-0689">Ribosomal protein</keyword>
<evidence type="ECO:0000256" key="3">
    <source>
        <dbReference type="ARBA" id="ARBA00022603"/>
    </source>
</evidence>
<comment type="subcellular location">
    <subcellularLocation>
        <location evidence="6">Cytoplasm</location>
    </subcellularLocation>
</comment>
<accession>A0A1T4PW73</accession>
<comment type="catalytic activity">
    <reaction evidence="6">
        <text>L-lysyl-[protein] + 3 S-adenosyl-L-methionine = N(6),N(6),N(6)-trimethyl-L-lysyl-[protein] + 3 S-adenosyl-L-homocysteine + 3 H(+)</text>
        <dbReference type="Rhea" id="RHEA:54192"/>
        <dbReference type="Rhea" id="RHEA-COMP:9752"/>
        <dbReference type="Rhea" id="RHEA-COMP:13826"/>
        <dbReference type="ChEBI" id="CHEBI:15378"/>
        <dbReference type="ChEBI" id="CHEBI:29969"/>
        <dbReference type="ChEBI" id="CHEBI:57856"/>
        <dbReference type="ChEBI" id="CHEBI:59789"/>
        <dbReference type="ChEBI" id="CHEBI:61961"/>
    </reaction>
</comment>
<dbReference type="SUPFAM" id="SSF53335">
    <property type="entry name" value="S-adenosyl-L-methionine-dependent methyltransferases"/>
    <property type="match status" value="1"/>
</dbReference>
<dbReference type="STRING" id="263852.SAMN02745116_01951"/>
<protein>
    <recommendedName>
        <fullName evidence="6">Ribosomal protein L11 methyltransferase</fullName>
        <shortName evidence="6">L11 Mtase</shortName>
        <ecNumber evidence="6">2.1.1.-</ecNumber>
    </recommendedName>
</protein>
<keyword evidence="2 6" id="KW-0963">Cytoplasm</keyword>
<name>A0A1T4PW73_9ENTE</name>
<dbReference type="Proteomes" id="UP000190328">
    <property type="component" value="Unassembled WGS sequence"/>
</dbReference>
<feature type="binding site" evidence="6">
    <location>
        <position position="183"/>
    </location>
    <ligand>
        <name>S-adenosyl-L-methionine</name>
        <dbReference type="ChEBI" id="CHEBI:59789"/>
    </ligand>
</feature>
<keyword evidence="7" id="KW-0687">Ribonucleoprotein</keyword>
<dbReference type="Pfam" id="PF06325">
    <property type="entry name" value="PrmA"/>
    <property type="match status" value="1"/>
</dbReference>
<keyword evidence="3 6" id="KW-0489">Methyltransferase</keyword>
<dbReference type="AlphaFoldDB" id="A0A1T4PW73"/>
<evidence type="ECO:0000256" key="2">
    <source>
        <dbReference type="ARBA" id="ARBA00022490"/>
    </source>
</evidence>
<dbReference type="OrthoDB" id="9785995at2"/>
<dbReference type="PIRSF" id="PIRSF000401">
    <property type="entry name" value="RPL11_MTase"/>
    <property type="match status" value="1"/>
</dbReference>
<evidence type="ECO:0000313" key="8">
    <source>
        <dbReference type="Proteomes" id="UP000190328"/>
    </source>
</evidence>
<dbReference type="EC" id="2.1.1.-" evidence="6"/>
<comment type="similarity">
    <text evidence="1 6">Belongs to the methyltransferase superfamily. PrmA family.</text>
</comment>
<proteinExistence type="inferred from homology"/>
<dbReference type="GO" id="GO:0032259">
    <property type="term" value="P:methylation"/>
    <property type="evidence" value="ECO:0007669"/>
    <property type="project" value="UniProtKB-KW"/>
</dbReference>
<keyword evidence="5 6" id="KW-0949">S-adenosyl-L-methionine</keyword>
<evidence type="ECO:0000313" key="7">
    <source>
        <dbReference type="EMBL" id="SJZ95742.1"/>
    </source>
</evidence>
<feature type="binding site" evidence="6">
    <location>
        <position position="205"/>
    </location>
    <ligand>
        <name>S-adenosyl-L-methionine</name>
        <dbReference type="ChEBI" id="CHEBI:59789"/>
    </ligand>
</feature>
<dbReference type="GO" id="GO:0005840">
    <property type="term" value="C:ribosome"/>
    <property type="evidence" value="ECO:0007669"/>
    <property type="project" value="UniProtKB-KW"/>
</dbReference>
<feature type="binding site" evidence="6">
    <location>
        <position position="248"/>
    </location>
    <ligand>
        <name>S-adenosyl-L-methionine</name>
        <dbReference type="ChEBI" id="CHEBI:59789"/>
    </ligand>
</feature>
<dbReference type="InterPro" id="IPR029063">
    <property type="entry name" value="SAM-dependent_MTases_sf"/>
</dbReference>
<dbReference type="Gene3D" id="3.40.50.150">
    <property type="entry name" value="Vaccinia Virus protein VP39"/>
    <property type="match status" value="1"/>
</dbReference>
<dbReference type="GO" id="GO:0016279">
    <property type="term" value="F:protein-lysine N-methyltransferase activity"/>
    <property type="evidence" value="ECO:0007669"/>
    <property type="project" value="RHEA"/>
</dbReference>
<dbReference type="GO" id="GO:0005737">
    <property type="term" value="C:cytoplasm"/>
    <property type="evidence" value="ECO:0007669"/>
    <property type="project" value="UniProtKB-SubCell"/>
</dbReference>
<evidence type="ECO:0000256" key="5">
    <source>
        <dbReference type="ARBA" id="ARBA00022691"/>
    </source>
</evidence>
<evidence type="ECO:0000256" key="6">
    <source>
        <dbReference type="HAMAP-Rule" id="MF_00735"/>
    </source>
</evidence>
<dbReference type="EMBL" id="FUXI01000023">
    <property type="protein sequence ID" value="SJZ95742.1"/>
    <property type="molecule type" value="Genomic_DNA"/>
</dbReference>
<gene>
    <name evidence="6" type="primary">prmA</name>
    <name evidence="7" type="ORF">SAMN02745116_01951</name>
</gene>
<keyword evidence="8" id="KW-1185">Reference proteome</keyword>
<organism evidence="7 8">
    <name type="scientific">Pilibacter termitis</name>
    <dbReference type="NCBI Taxonomy" id="263852"/>
    <lineage>
        <taxon>Bacteria</taxon>
        <taxon>Bacillati</taxon>
        <taxon>Bacillota</taxon>
        <taxon>Bacilli</taxon>
        <taxon>Lactobacillales</taxon>
        <taxon>Enterococcaceae</taxon>
        <taxon>Pilibacter</taxon>
    </lineage>
</organism>
<evidence type="ECO:0000256" key="1">
    <source>
        <dbReference type="ARBA" id="ARBA00009741"/>
    </source>
</evidence>
<feature type="binding site" evidence="6">
    <location>
        <position position="162"/>
    </location>
    <ligand>
        <name>S-adenosyl-L-methionine</name>
        <dbReference type="ChEBI" id="CHEBI:59789"/>
    </ligand>
</feature>
<dbReference type="InterPro" id="IPR050078">
    <property type="entry name" value="Ribosomal_L11_MeTrfase_PrmA"/>
</dbReference>